<keyword evidence="2" id="KW-1185">Reference proteome</keyword>
<accession>A0ABN2TCV2</accession>
<organism evidence="1 2">
    <name type="scientific">Brevibacterium samyangense</name>
    <dbReference type="NCBI Taxonomy" id="366888"/>
    <lineage>
        <taxon>Bacteria</taxon>
        <taxon>Bacillati</taxon>
        <taxon>Actinomycetota</taxon>
        <taxon>Actinomycetes</taxon>
        <taxon>Micrococcales</taxon>
        <taxon>Brevibacteriaceae</taxon>
        <taxon>Brevibacterium</taxon>
    </lineage>
</organism>
<dbReference type="InterPro" id="IPR046155">
    <property type="entry name" value="DUF6157"/>
</dbReference>
<protein>
    <submittedName>
        <fullName evidence="1">DUF6157 family protein</fullName>
    </submittedName>
</protein>
<dbReference type="Proteomes" id="UP001500755">
    <property type="component" value="Unassembled WGS sequence"/>
</dbReference>
<proteinExistence type="predicted"/>
<evidence type="ECO:0000313" key="1">
    <source>
        <dbReference type="EMBL" id="GAA2005091.1"/>
    </source>
</evidence>
<comment type="caution">
    <text evidence="1">The sequence shown here is derived from an EMBL/GenBank/DDBJ whole genome shotgun (WGS) entry which is preliminary data.</text>
</comment>
<gene>
    <name evidence="1" type="ORF">GCM10009755_13370</name>
</gene>
<evidence type="ECO:0000313" key="2">
    <source>
        <dbReference type="Proteomes" id="UP001500755"/>
    </source>
</evidence>
<dbReference type="EMBL" id="BAAANO010000012">
    <property type="protein sequence ID" value="GAA2005091.1"/>
    <property type="molecule type" value="Genomic_DNA"/>
</dbReference>
<sequence>MHRGNAAHTPVMGTTNYTNTFIAVAEDCPVASAEVPPVPVKGPTVFARGQPCLRSSPLAKRYGWGFHYDAEGRVALVPVGSPEYEAFVTDDSLTVVKAMRSKRK</sequence>
<dbReference type="Pfam" id="PF19654">
    <property type="entry name" value="DUF6157"/>
    <property type="match status" value="2"/>
</dbReference>
<reference evidence="1 2" key="1">
    <citation type="journal article" date="2019" name="Int. J. Syst. Evol. Microbiol.">
        <title>The Global Catalogue of Microorganisms (GCM) 10K type strain sequencing project: providing services to taxonomists for standard genome sequencing and annotation.</title>
        <authorList>
            <consortium name="The Broad Institute Genomics Platform"/>
            <consortium name="The Broad Institute Genome Sequencing Center for Infectious Disease"/>
            <person name="Wu L."/>
            <person name="Ma J."/>
        </authorList>
    </citation>
    <scope>NUCLEOTIDE SEQUENCE [LARGE SCALE GENOMIC DNA]</scope>
    <source>
        <strain evidence="1 2">JCM 14546</strain>
    </source>
</reference>
<name>A0ABN2TCV2_9MICO</name>